<protein>
    <submittedName>
        <fullName evidence="1">Uncharacterized protein</fullName>
    </submittedName>
</protein>
<accession>A0A453SET4</accession>
<dbReference type="PANTHER" id="PTHR35707">
    <property type="entry name" value="OS06G0608100 PROTEIN"/>
    <property type="match status" value="1"/>
</dbReference>
<evidence type="ECO:0000313" key="1">
    <source>
        <dbReference type="EnsemblPlants" id="AET7Gv20930000.20"/>
    </source>
</evidence>
<dbReference type="Gramene" id="AET7Gv20930000.20">
    <property type="protein sequence ID" value="AET7Gv20930000.20"/>
    <property type="gene ID" value="AET7Gv20930000"/>
</dbReference>
<name>A0A453SET4_AEGTS</name>
<keyword evidence="2" id="KW-1185">Reference proteome</keyword>
<reference evidence="1" key="4">
    <citation type="submission" date="2019-03" db="UniProtKB">
        <authorList>
            <consortium name="EnsemblPlants"/>
        </authorList>
    </citation>
    <scope>IDENTIFICATION</scope>
</reference>
<reference evidence="2" key="1">
    <citation type="journal article" date="2014" name="Science">
        <title>Ancient hybridizations among the ancestral genomes of bread wheat.</title>
        <authorList>
            <consortium name="International Wheat Genome Sequencing Consortium,"/>
            <person name="Marcussen T."/>
            <person name="Sandve S.R."/>
            <person name="Heier L."/>
            <person name="Spannagl M."/>
            <person name="Pfeifer M."/>
            <person name="Jakobsen K.S."/>
            <person name="Wulff B.B."/>
            <person name="Steuernagel B."/>
            <person name="Mayer K.F."/>
            <person name="Olsen O.A."/>
        </authorList>
    </citation>
    <scope>NUCLEOTIDE SEQUENCE [LARGE SCALE GENOMIC DNA]</scope>
    <source>
        <strain evidence="2">cv. AL8/78</strain>
    </source>
</reference>
<dbReference type="AlphaFoldDB" id="A0A453SET4"/>
<organism evidence="1 2">
    <name type="scientific">Aegilops tauschii subsp. strangulata</name>
    <name type="common">Goatgrass</name>
    <dbReference type="NCBI Taxonomy" id="200361"/>
    <lineage>
        <taxon>Eukaryota</taxon>
        <taxon>Viridiplantae</taxon>
        <taxon>Streptophyta</taxon>
        <taxon>Embryophyta</taxon>
        <taxon>Tracheophyta</taxon>
        <taxon>Spermatophyta</taxon>
        <taxon>Magnoliopsida</taxon>
        <taxon>Liliopsida</taxon>
        <taxon>Poales</taxon>
        <taxon>Poaceae</taxon>
        <taxon>BOP clade</taxon>
        <taxon>Pooideae</taxon>
        <taxon>Triticodae</taxon>
        <taxon>Triticeae</taxon>
        <taxon>Triticinae</taxon>
        <taxon>Aegilops</taxon>
    </lineage>
</organism>
<dbReference type="PANTHER" id="PTHR35707:SF1">
    <property type="entry name" value="SPC7 KINETOCHORE PROTEIN DOMAIN-CONTAINING PROTEIN"/>
    <property type="match status" value="1"/>
</dbReference>
<sequence length="111" mass="12661">GKVHVARTYKRLPAAVRMQDPRLAEAMTLHGKLSYEKAKLQINRVKLDKLRNKAQLCQVGIQECRYLKSKISQLRRPTMGAAQMKGGPLYTETLINTCDRLVHHCVLPFFA</sequence>
<proteinExistence type="predicted"/>
<dbReference type="Proteomes" id="UP000015105">
    <property type="component" value="Chromosome 7D"/>
</dbReference>
<evidence type="ECO:0000313" key="2">
    <source>
        <dbReference type="Proteomes" id="UP000015105"/>
    </source>
</evidence>
<reference evidence="1" key="5">
    <citation type="journal article" date="2021" name="G3 (Bethesda)">
        <title>Aegilops tauschii genome assembly Aet v5.0 features greater sequence contiguity and improved annotation.</title>
        <authorList>
            <person name="Wang L."/>
            <person name="Zhu T."/>
            <person name="Rodriguez J.C."/>
            <person name="Deal K.R."/>
            <person name="Dubcovsky J."/>
            <person name="McGuire P.E."/>
            <person name="Lux T."/>
            <person name="Spannagl M."/>
            <person name="Mayer K.F.X."/>
            <person name="Baldrich P."/>
            <person name="Meyers B.C."/>
            <person name="Huo N."/>
            <person name="Gu Y.Q."/>
            <person name="Zhou H."/>
            <person name="Devos K.M."/>
            <person name="Bennetzen J.L."/>
            <person name="Unver T."/>
            <person name="Budak H."/>
            <person name="Gulick P.J."/>
            <person name="Galiba G."/>
            <person name="Kalapos B."/>
            <person name="Nelson D.R."/>
            <person name="Li P."/>
            <person name="You F.M."/>
            <person name="Luo M.C."/>
            <person name="Dvorak J."/>
        </authorList>
    </citation>
    <scope>NUCLEOTIDE SEQUENCE [LARGE SCALE GENOMIC DNA]</scope>
    <source>
        <strain evidence="1">cv. AL8/78</strain>
    </source>
</reference>
<reference evidence="1" key="3">
    <citation type="journal article" date="2017" name="Nature">
        <title>Genome sequence of the progenitor of the wheat D genome Aegilops tauschii.</title>
        <authorList>
            <person name="Luo M.C."/>
            <person name="Gu Y.Q."/>
            <person name="Puiu D."/>
            <person name="Wang H."/>
            <person name="Twardziok S.O."/>
            <person name="Deal K.R."/>
            <person name="Huo N."/>
            <person name="Zhu T."/>
            <person name="Wang L."/>
            <person name="Wang Y."/>
            <person name="McGuire P.E."/>
            <person name="Liu S."/>
            <person name="Long H."/>
            <person name="Ramasamy R.K."/>
            <person name="Rodriguez J.C."/>
            <person name="Van S.L."/>
            <person name="Yuan L."/>
            <person name="Wang Z."/>
            <person name="Xia Z."/>
            <person name="Xiao L."/>
            <person name="Anderson O.D."/>
            <person name="Ouyang S."/>
            <person name="Liang Y."/>
            <person name="Zimin A.V."/>
            <person name="Pertea G."/>
            <person name="Qi P."/>
            <person name="Bennetzen J.L."/>
            <person name="Dai X."/>
            <person name="Dawson M.W."/>
            <person name="Muller H.G."/>
            <person name="Kugler K."/>
            <person name="Rivarola-Duarte L."/>
            <person name="Spannagl M."/>
            <person name="Mayer K.F.X."/>
            <person name="Lu F.H."/>
            <person name="Bevan M.W."/>
            <person name="Leroy P."/>
            <person name="Li P."/>
            <person name="You F.M."/>
            <person name="Sun Q."/>
            <person name="Liu Z."/>
            <person name="Lyons E."/>
            <person name="Wicker T."/>
            <person name="Salzberg S.L."/>
            <person name="Devos K.M."/>
            <person name="Dvorak J."/>
        </authorList>
    </citation>
    <scope>NUCLEOTIDE SEQUENCE [LARGE SCALE GENOMIC DNA]</scope>
    <source>
        <strain evidence="1">cv. AL8/78</strain>
    </source>
</reference>
<reference evidence="2" key="2">
    <citation type="journal article" date="2017" name="Nat. Plants">
        <title>The Aegilops tauschii genome reveals multiple impacts of transposons.</title>
        <authorList>
            <person name="Zhao G."/>
            <person name="Zou C."/>
            <person name="Li K."/>
            <person name="Wang K."/>
            <person name="Li T."/>
            <person name="Gao L."/>
            <person name="Zhang X."/>
            <person name="Wang H."/>
            <person name="Yang Z."/>
            <person name="Liu X."/>
            <person name="Jiang W."/>
            <person name="Mao L."/>
            <person name="Kong X."/>
            <person name="Jiao Y."/>
            <person name="Jia J."/>
        </authorList>
    </citation>
    <scope>NUCLEOTIDE SEQUENCE [LARGE SCALE GENOMIC DNA]</scope>
    <source>
        <strain evidence="2">cv. AL8/78</strain>
    </source>
</reference>
<dbReference type="EnsemblPlants" id="AET7Gv20930000.20">
    <property type="protein sequence ID" value="AET7Gv20930000.20"/>
    <property type="gene ID" value="AET7Gv20930000"/>
</dbReference>